<feature type="region of interest" description="Disordered" evidence="1">
    <location>
        <begin position="1"/>
        <end position="21"/>
    </location>
</feature>
<dbReference type="AlphaFoldDB" id="A0A2L2TRH4"/>
<dbReference type="EMBL" id="LN649229">
    <property type="protein sequence ID" value="CEI66246.1"/>
    <property type="molecule type" value="Genomic_DNA"/>
</dbReference>
<evidence type="ECO:0000313" key="3">
    <source>
        <dbReference type="Proteomes" id="UP000245910"/>
    </source>
</evidence>
<accession>A0A2L2TRH4</accession>
<protein>
    <submittedName>
        <fullName evidence="2">Uncharacterized protein</fullName>
    </submittedName>
</protein>
<reference evidence="3" key="1">
    <citation type="submission" date="2014-10" db="EMBL/GenBank/DDBJ databases">
        <authorList>
            <person name="King R."/>
        </authorList>
    </citation>
    <scope>NUCLEOTIDE SEQUENCE [LARGE SCALE GENOMIC DNA]</scope>
    <source>
        <strain evidence="3">A3/5</strain>
    </source>
</reference>
<evidence type="ECO:0000256" key="1">
    <source>
        <dbReference type="SAM" id="MobiDB-lite"/>
    </source>
</evidence>
<dbReference type="Proteomes" id="UP000245910">
    <property type="component" value="Chromosome I"/>
</dbReference>
<feature type="compositionally biased region" description="Acidic residues" evidence="1">
    <location>
        <begin position="1"/>
        <end position="10"/>
    </location>
</feature>
<evidence type="ECO:0000313" key="2">
    <source>
        <dbReference type="EMBL" id="CEI66246.1"/>
    </source>
</evidence>
<organism evidence="2 3">
    <name type="scientific">Fusarium venenatum</name>
    <dbReference type="NCBI Taxonomy" id="56646"/>
    <lineage>
        <taxon>Eukaryota</taxon>
        <taxon>Fungi</taxon>
        <taxon>Dikarya</taxon>
        <taxon>Ascomycota</taxon>
        <taxon>Pezizomycotina</taxon>
        <taxon>Sordariomycetes</taxon>
        <taxon>Hypocreomycetidae</taxon>
        <taxon>Hypocreales</taxon>
        <taxon>Nectriaceae</taxon>
        <taxon>Fusarium</taxon>
    </lineage>
</organism>
<name>A0A2L2TRH4_9HYPO</name>
<sequence length="50" mass="5619">MLGENEDDDISYPTHRDMPGFSAPYYKKISVLRFKSPRQSNTHSSSVGDG</sequence>
<proteinExistence type="predicted"/>
<keyword evidence="3" id="KW-1185">Reference proteome</keyword>